<dbReference type="InterPro" id="IPR045851">
    <property type="entry name" value="AMP-bd_C_sf"/>
</dbReference>
<dbReference type="SUPFAM" id="SSF56801">
    <property type="entry name" value="Acetyl-CoA synthetase-like"/>
    <property type="match status" value="1"/>
</dbReference>
<evidence type="ECO:0000256" key="1">
    <source>
        <dbReference type="ARBA" id="ARBA00006432"/>
    </source>
</evidence>
<evidence type="ECO:0000313" key="8">
    <source>
        <dbReference type="Proteomes" id="UP000293671"/>
    </source>
</evidence>
<dbReference type="GO" id="GO:0006631">
    <property type="term" value="P:fatty acid metabolic process"/>
    <property type="evidence" value="ECO:0007669"/>
    <property type="project" value="TreeGrafter"/>
</dbReference>
<evidence type="ECO:0000313" key="7">
    <source>
        <dbReference type="EMBL" id="RZT97893.1"/>
    </source>
</evidence>
<comment type="caution">
    <text evidence="7">The sequence shown here is derived from an EMBL/GenBank/DDBJ whole genome shotgun (WGS) entry which is preliminary data.</text>
</comment>
<dbReference type="Gene3D" id="3.30.300.30">
    <property type="match status" value="1"/>
</dbReference>
<dbReference type="Proteomes" id="UP000293671">
    <property type="component" value="Unassembled WGS sequence"/>
</dbReference>
<dbReference type="GO" id="GO:0031956">
    <property type="term" value="F:medium-chain fatty acid-CoA ligase activity"/>
    <property type="evidence" value="ECO:0007669"/>
    <property type="project" value="TreeGrafter"/>
</dbReference>
<reference evidence="7 8" key="1">
    <citation type="submission" date="2019-02" db="EMBL/GenBank/DDBJ databases">
        <title>Genomic Encyclopedia of Type Strains, Phase IV (KMG-IV): sequencing the most valuable type-strain genomes for metagenomic binning, comparative biology and taxonomic classification.</title>
        <authorList>
            <person name="Goeker M."/>
        </authorList>
    </citation>
    <scope>NUCLEOTIDE SEQUENCE [LARGE SCALE GENOMIC DNA]</scope>
    <source>
        <strain evidence="7 8">DSM 19570</strain>
    </source>
</reference>
<dbReference type="CDD" id="cd05926">
    <property type="entry name" value="FACL_fum10p_like"/>
    <property type="match status" value="1"/>
</dbReference>
<dbReference type="EMBL" id="SHKP01000006">
    <property type="protein sequence ID" value="RZT97893.1"/>
    <property type="molecule type" value="Genomic_DNA"/>
</dbReference>
<name>A0A4Q7VNG4_9BURK</name>
<accession>A0A4Q7VNG4</accession>
<keyword evidence="3" id="KW-0547">Nucleotide-binding</keyword>
<dbReference type="InterPro" id="IPR042099">
    <property type="entry name" value="ANL_N_sf"/>
</dbReference>
<evidence type="ECO:0000259" key="5">
    <source>
        <dbReference type="Pfam" id="PF00501"/>
    </source>
</evidence>
<comment type="similarity">
    <text evidence="1">Belongs to the ATP-dependent AMP-binding enzyme family.</text>
</comment>
<dbReference type="InterPro" id="IPR045310">
    <property type="entry name" value="Pcs60-like"/>
</dbReference>
<keyword evidence="8" id="KW-1185">Reference proteome</keyword>
<dbReference type="PROSITE" id="PS00455">
    <property type="entry name" value="AMP_BINDING"/>
    <property type="match status" value="1"/>
</dbReference>
<evidence type="ECO:0000259" key="6">
    <source>
        <dbReference type="Pfam" id="PF13193"/>
    </source>
</evidence>
<dbReference type="Gene3D" id="3.40.50.12780">
    <property type="entry name" value="N-terminal domain of ligase-like"/>
    <property type="match status" value="1"/>
</dbReference>
<dbReference type="PANTHER" id="PTHR43201">
    <property type="entry name" value="ACYL-COA SYNTHETASE"/>
    <property type="match status" value="1"/>
</dbReference>
<dbReference type="PANTHER" id="PTHR43201:SF5">
    <property type="entry name" value="MEDIUM-CHAIN ACYL-COA LIGASE ACSF2, MITOCHONDRIAL"/>
    <property type="match status" value="1"/>
</dbReference>
<organism evidence="7 8">
    <name type="scientific">Rivibacter subsaxonicus</name>
    <dbReference type="NCBI Taxonomy" id="457575"/>
    <lineage>
        <taxon>Bacteria</taxon>
        <taxon>Pseudomonadati</taxon>
        <taxon>Pseudomonadota</taxon>
        <taxon>Betaproteobacteria</taxon>
        <taxon>Burkholderiales</taxon>
        <taxon>Rivibacter</taxon>
    </lineage>
</organism>
<protein>
    <submittedName>
        <fullName evidence="7">Acyl-CoA synthetase (AMP-forming)/AMP-acid ligase II</fullName>
    </submittedName>
</protein>
<dbReference type="InterPro" id="IPR025110">
    <property type="entry name" value="AMP-bd_C"/>
</dbReference>
<feature type="domain" description="AMP-dependent synthetase/ligase" evidence="5">
    <location>
        <begin position="16"/>
        <end position="368"/>
    </location>
</feature>
<dbReference type="RefSeq" id="WP_130432149.1">
    <property type="nucleotide sequence ID" value="NZ_SHKP01000006.1"/>
</dbReference>
<gene>
    <name evidence="7" type="ORF">EV670_2293</name>
</gene>
<dbReference type="Pfam" id="PF00501">
    <property type="entry name" value="AMP-binding"/>
    <property type="match status" value="1"/>
</dbReference>
<feature type="domain" description="AMP-binding enzyme C-terminal" evidence="6">
    <location>
        <begin position="419"/>
        <end position="494"/>
    </location>
</feature>
<dbReference type="InterPro" id="IPR000873">
    <property type="entry name" value="AMP-dep_synth/lig_dom"/>
</dbReference>
<dbReference type="FunFam" id="3.30.300.30:FF:000008">
    <property type="entry name" value="2,3-dihydroxybenzoate-AMP ligase"/>
    <property type="match status" value="1"/>
</dbReference>
<dbReference type="InterPro" id="IPR020845">
    <property type="entry name" value="AMP-binding_CS"/>
</dbReference>
<evidence type="ECO:0000256" key="4">
    <source>
        <dbReference type="ARBA" id="ARBA00022840"/>
    </source>
</evidence>
<evidence type="ECO:0000256" key="3">
    <source>
        <dbReference type="ARBA" id="ARBA00022741"/>
    </source>
</evidence>
<proteinExistence type="inferred from homology"/>
<keyword evidence="2 7" id="KW-0436">Ligase</keyword>
<dbReference type="AlphaFoldDB" id="A0A4Q7VNG4"/>
<evidence type="ECO:0000256" key="2">
    <source>
        <dbReference type="ARBA" id="ARBA00022598"/>
    </source>
</evidence>
<keyword evidence="4" id="KW-0067">ATP-binding</keyword>
<dbReference type="Pfam" id="PF13193">
    <property type="entry name" value="AMP-binding_C"/>
    <property type="match status" value="1"/>
</dbReference>
<dbReference type="OrthoDB" id="9803968at2"/>
<dbReference type="GO" id="GO:0005524">
    <property type="term" value="F:ATP binding"/>
    <property type="evidence" value="ECO:0007669"/>
    <property type="project" value="UniProtKB-KW"/>
</dbReference>
<sequence length="507" mass="53027">MTSSLKDLLGDAAATAPALSAPGRAALDYAGLRALVDATLAGLNGLGIGRNDRVAIVLDNGPEMAACFVACACGVASAPLNPAYRAEEFEFYLSDLNAKALIVAQGSTTPAIAVAQKLGVRVIELVPKLDGGAGSFALAAAPEPSTRPAALGGIAEPDDISMVLHTSGTTSRPKIVPLSQRNLVASALHIRNTLRFTAADRGLNIMPLFHIHGLIAGVLAPLSAGSSVFCTPGFNALKFFGWMDEAAPTWYTAVPTMHQAIVGRAGKNREVIARHPLRFLRSSSSSMPPQVIRELEEVFGAPLVEAYGMTEATHQMASNPLPPAIRKPGTVGIAAGPEIAIMAPGGALLARGETGEIVIRGPNVTAGYESNPGANAEAYSNGWFRTGDQGVMDAEGYLSITGRLKEIINRGGEKISPREIDEILMDHPAVAQVVAFGMPHPKLGEEVAACVVLREGQQVSERDLQTFVAGRVADYKVPAKILFMDEIPKGATGKLQRIGLAQKLGLG</sequence>